<evidence type="ECO:0000313" key="3">
    <source>
        <dbReference type="Proteomes" id="UP001501585"/>
    </source>
</evidence>
<reference evidence="3" key="1">
    <citation type="journal article" date="2019" name="Int. J. Syst. Evol. Microbiol.">
        <title>The Global Catalogue of Microorganisms (GCM) 10K type strain sequencing project: providing services to taxonomists for standard genome sequencing and annotation.</title>
        <authorList>
            <consortium name="The Broad Institute Genomics Platform"/>
            <consortium name="The Broad Institute Genome Sequencing Center for Infectious Disease"/>
            <person name="Wu L."/>
            <person name="Ma J."/>
        </authorList>
    </citation>
    <scope>NUCLEOTIDE SEQUENCE [LARGE SCALE GENOMIC DNA]</scope>
    <source>
        <strain evidence="3">JCM 15313</strain>
    </source>
</reference>
<accession>A0ABP5DUE9</accession>
<comment type="caution">
    <text evidence="2">The sequence shown here is derived from an EMBL/GenBank/DDBJ whole genome shotgun (WGS) entry which is preliminary data.</text>
</comment>
<gene>
    <name evidence="2" type="ORF">GCM10009799_10050</name>
</gene>
<evidence type="ECO:0000313" key="2">
    <source>
        <dbReference type="EMBL" id="GAA1986545.1"/>
    </source>
</evidence>
<dbReference type="RefSeq" id="WP_344160409.1">
    <property type="nucleotide sequence ID" value="NZ_BAAAPC010000003.1"/>
</dbReference>
<evidence type="ECO:0000256" key="1">
    <source>
        <dbReference type="SAM" id="MobiDB-lite"/>
    </source>
</evidence>
<name>A0ABP5DUE9_9ACTN</name>
<feature type="region of interest" description="Disordered" evidence="1">
    <location>
        <begin position="1"/>
        <end position="39"/>
    </location>
</feature>
<proteinExistence type="predicted"/>
<sequence length="73" mass="8355">MTHPDITREIARGRMADEERDRRRHWAAEHAAHDGRSAPAVPRTSLLARLVQWLGRVGAAESWQRHIATGPRR</sequence>
<organism evidence="2 3">
    <name type="scientific">Nocardiopsis rhodophaea</name>
    <dbReference type="NCBI Taxonomy" id="280238"/>
    <lineage>
        <taxon>Bacteria</taxon>
        <taxon>Bacillati</taxon>
        <taxon>Actinomycetota</taxon>
        <taxon>Actinomycetes</taxon>
        <taxon>Streptosporangiales</taxon>
        <taxon>Nocardiopsidaceae</taxon>
        <taxon>Nocardiopsis</taxon>
    </lineage>
</organism>
<dbReference type="EMBL" id="BAAAPC010000003">
    <property type="protein sequence ID" value="GAA1986545.1"/>
    <property type="molecule type" value="Genomic_DNA"/>
</dbReference>
<dbReference type="Proteomes" id="UP001501585">
    <property type="component" value="Unassembled WGS sequence"/>
</dbReference>
<protein>
    <submittedName>
        <fullName evidence="2">Uncharacterized protein</fullName>
    </submittedName>
</protein>
<keyword evidence="3" id="KW-1185">Reference proteome</keyword>
<feature type="compositionally biased region" description="Basic and acidic residues" evidence="1">
    <location>
        <begin position="1"/>
        <end position="36"/>
    </location>
</feature>